<dbReference type="PROSITE" id="PS01081">
    <property type="entry name" value="HTH_TETR_1"/>
    <property type="match status" value="1"/>
</dbReference>
<dbReference type="FunFam" id="1.10.10.60:FF:000141">
    <property type="entry name" value="TetR family transcriptional regulator"/>
    <property type="match status" value="1"/>
</dbReference>
<protein>
    <submittedName>
        <fullName evidence="4">HTH-type transcriptional regulator MtrR</fullName>
    </submittedName>
</protein>
<sequence>MKTSTTSTTYEAILETAYRLFAEHGFDKTSMAIIAKEIGISKPALYYHFKSKEAIIDVLFDEICKSITFANFFSIEQYSKDNFEEKLIVDGLSIIQSQTEDEYYSRIMHQYQALGYRNPKYMQKLIESLDGFTTGFHELLRHGVSLRVVKDGDTLAHAQMLTMIIDGIDNFMTYGFQCRYDKIWAKTVKSIVRGE</sequence>
<evidence type="ECO:0000256" key="1">
    <source>
        <dbReference type="ARBA" id="ARBA00023015"/>
    </source>
</evidence>
<dbReference type="InterPro" id="IPR009057">
    <property type="entry name" value="Homeodomain-like_sf"/>
</dbReference>
<evidence type="ECO:0000256" key="3">
    <source>
        <dbReference type="ARBA" id="ARBA00023163"/>
    </source>
</evidence>
<dbReference type="RefSeq" id="WP_096466239.1">
    <property type="nucleotide sequence ID" value="NZ_AP017312.1"/>
</dbReference>
<dbReference type="PANTHER" id="PTHR43479">
    <property type="entry name" value="ACREF/ENVCD OPERON REPRESSOR-RELATED"/>
    <property type="match status" value="1"/>
</dbReference>
<dbReference type="Proteomes" id="UP000217696">
    <property type="component" value="Chromosome"/>
</dbReference>
<proteinExistence type="predicted"/>
<dbReference type="PANTHER" id="PTHR43479:SF11">
    <property type="entry name" value="ACREF_ENVCD OPERON REPRESSOR-RELATED"/>
    <property type="match status" value="1"/>
</dbReference>
<dbReference type="InterPro" id="IPR023772">
    <property type="entry name" value="DNA-bd_HTH_TetR-type_CS"/>
</dbReference>
<dbReference type="PROSITE" id="PS50977">
    <property type="entry name" value="HTH_TETR_2"/>
    <property type="match status" value="1"/>
</dbReference>
<keyword evidence="3" id="KW-0804">Transcription</keyword>
<name>A0A0U4WIV3_9BACL</name>
<dbReference type="OrthoDB" id="9814200at2"/>
<evidence type="ECO:0000256" key="2">
    <source>
        <dbReference type="ARBA" id="ARBA00023125"/>
    </source>
</evidence>
<dbReference type="Gene3D" id="1.10.357.10">
    <property type="entry name" value="Tetracycline Repressor, domain 2"/>
    <property type="match status" value="1"/>
</dbReference>
<organism evidence="4 5">
    <name type="scientific">Aneurinibacillus soli</name>
    <dbReference type="NCBI Taxonomy" id="1500254"/>
    <lineage>
        <taxon>Bacteria</taxon>
        <taxon>Bacillati</taxon>
        <taxon>Bacillota</taxon>
        <taxon>Bacilli</taxon>
        <taxon>Bacillales</taxon>
        <taxon>Paenibacillaceae</taxon>
        <taxon>Aneurinibacillus group</taxon>
        <taxon>Aneurinibacillus</taxon>
    </lineage>
</organism>
<dbReference type="KEGG" id="asoc:CB4_02662"/>
<dbReference type="InterPro" id="IPR050624">
    <property type="entry name" value="HTH-type_Tx_Regulator"/>
</dbReference>
<dbReference type="EMBL" id="AP017312">
    <property type="protein sequence ID" value="BAU28488.1"/>
    <property type="molecule type" value="Genomic_DNA"/>
</dbReference>
<dbReference type="AlphaFoldDB" id="A0A0U4WIV3"/>
<reference evidence="4 5" key="1">
    <citation type="submission" date="2015-12" db="EMBL/GenBank/DDBJ databases">
        <title>Genome sequence of Aneurinibacillus soli.</title>
        <authorList>
            <person name="Lee J.S."/>
            <person name="Lee K.C."/>
            <person name="Kim K.K."/>
            <person name="Lee B.W."/>
        </authorList>
    </citation>
    <scope>NUCLEOTIDE SEQUENCE [LARGE SCALE GENOMIC DNA]</scope>
    <source>
        <strain evidence="4 5">CB4</strain>
    </source>
</reference>
<dbReference type="Pfam" id="PF00440">
    <property type="entry name" value="TetR_N"/>
    <property type="match status" value="1"/>
</dbReference>
<evidence type="ECO:0000313" key="4">
    <source>
        <dbReference type="EMBL" id="BAU28488.1"/>
    </source>
</evidence>
<gene>
    <name evidence="4" type="primary">mtrR_1</name>
    <name evidence="4" type="ORF">CB4_02662</name>
</gene>
<dbReference type="GO" id="GO:0045892">
    <property type="term" value="P:negative regulation of DNA-templated transcription"/>
    <property type="evidence" value="ECO:0007669"/>
    <property type="project" value="UniProtKB-ARBA"/>
</dbReference>
<keyword evidence="2" id="KW-0238">DNA-binding</keyword>
<evidence type="ECO:0000313" key="5">
    <source>
        <dbReference type="Proteomes" id="UP000217696"/>
    </source>
</evidence>
<keyword evidence="5" id="KW-1185">Reference proteome</keyword>
<dbReference type="PRINTS" id="PR00455">
    <property type="entry name" value="HTHTETR"/>
</dbReference>
<dbReference type="InterPro" id="IPR001647">
    <property type="entry name" value="HTH_TetR"/>
</dbReference>
<dbReference type="SUPFAM" id="SSF46689">
    <property type="entry name" value="Homeodomain-like"/>
    <property type="match status" value="1"/>
</dbReference>
<keyword evidence="1" id="KW-0805">Transcription regulation</keyword>
<accession>A0A0U4WIV3</accession>
<dbReference type="GO" id="GO:0003677">
    <property type="term" value="F:DNA binding"/>
    <property type="evidence" value="ECO:0007669"/>
    <property type="project" value="UniProtKB-UniRule"/>
</dbReference>